<evidence type="ECO:0000256" key="1">
    <source>
        <dbReference type="SAM" id="MobiDB-lite"/>
    </source>
</evidence>
<dbReference type="AlphaFoldDB" id="A0A329QDQ2"/>
<dbReference type="PROSITE" id="PS51272">
    <property type="entry name" value="SLH"/>
    <property type="match status" value="2"/>
</dbReference>
<feature type="region of interest" description="Disordered" evidence="1">
    <location>
        <begin position="242"/>
        <end position="304"/>
    </location>
</feature>
<dbReference type="InterPro" id="IPR001119">
    <property type="entry name" value="SLH_dom"/>
</dbReference>
<evidence type="ECO:0000259" key="2">
    <source>
        <dbReference type="PROSITE" id="PS51272"/>
    </source>
</evidence>
<dbReference type="PANTHER" id="PTHR43308:SF5">
    <property type="entry name" value="S-LAYER PROTEIN _ PEPTIDOGLYCAN ENDO-BETA-N-ACETYLGLUCOSAMINIDASE"/>
    <property type="match status" value="1"/>
</dbReference>
<sequence length="559" mass="59959">MGISYMSILFKEDPPLDFALEGHEYTSYGRSIILRKNHFISSLLAASLLTTPLWATQASAAVSFTDIDKSYAKDAIVELQNEGIITGFSNGQFNPSGMITRQDFAILIAKTLKLDVTNNVPPNPTFTDIPVTSYAYAFVEAVYQAGIFKGMGSGEFGSGKTLSRQDMVVTLMRAMGTDVTGKADSLTFKDSASISEYAKDAVGAALEAGFIIGDQNNMFKPVLQADRQAAALTASRLLQTIKETTGPQPEPVPTPTPTPTPEVIPTPVPTPAPSTSSNNGGTSSGGSSDSGNMNPSVPADTTAPTVDVSKFRIIDNYNGTWDQVQGDPGAVSEEGAVVTFYRWTDANMNGVVDEGELDEGISLAKSKSGGSLALTKLDNLSPGDYKYVITAKDSAGNESTKDASHVLAFTLVNGEMPADVPTIGSSNFGFDSSNAKTKYLQIQYGNNPFSLNYDVGEEFVDGTIEYWTDAFQFSIDDFYQINGENYIIDSSQISDDGHTLKLKVNVEPGTPIILQLGNKMNETRGQYDLIIRVDADGDGLAKSVYEETGKLFVKFDIFG</sequence>
<feature type="compositionally biased region" description="Pro residues" evidence="1">
    <location>
        <begin position="248"/>
        <end position="272"/>
    </location>
</feature>
<dbReference type="Proteomes" id="UP000250642">
    <property type="component" value="Unassembled WGS sequence"/>
</dbReference>
<dbReference type="PANTHER" id="PTHR43308">
    <property type="entry name" value="OUTER MEMBRANE PROTEIN ALPHA-RELATED"/>
    <property type="match status" value="1"/>
</dbReference>
<dbReference type="Pfam" id="PF00395">
    <property type="entry name" value="SLH"/>
    <property type="match status" value="3"/>
</dbReference>
<evidence type="ECO:0000313" key="4">
    <source>
        <dbReference type="Proteomes" id="UP000250642"/>
    </source>
</evidence>
<dbReference type="InterPro" id="IPR038480">
    <property type="entry name" value="YuaB-like_sf"/>
</dbReference>
<name>A0A329QDQ2_9BACL</name>
<protein>
    <recommendedName>
        <fullName evidence="2">SLH domain-containing protein</fullName>
    </recommendedName>
</protein>
<dbReference type="Gene3D" id="2.60.40.3490">
    <property type="match status" value="1"/>
</dbReference>
<dbReference type="InterPro" id="IPR051465">
    <property type="entry name" value="Cell_Envelope_Struct_Comp"/>
</dbReference>
<dbReference type="InterPro" id="IPR018247">
    <property type="entry name" value="EF_Hand_1_Ca_BS"/>
</dbReference>
<dbReference type="EMBL" id="QEVW01000033">
    <property type="protein sequence ID" value="RAW09809.1"/>
    <property type="molecule type" value="Genomic_DNA"/>
</dbReference>
<comment type="caution">
    <text evidence="3">The sequence shown here is derived from an EMBL/GenBank/DDBJ whole genome shotgun (WGS) entry which is preliminary data.</text>
</comment>
<reference evidence="3 4" key="1">
    <citation type="submission" date="2018-04" db="EMBL/GenBank/DDBJ databases">
        <title>Paenibacillus taichungensis Genome sequencing and assembly.</title>
        <authorList>
            <person name="Xu J."/>
            <person name="Rensing C."/>
            <person name="Mazhar H.S."/>
        </authorList>
    </citation>
    <scope>NUCLEOTIDE SEQUENCE [LARGE SCALE GENOMIC DNA]</scope>
    <source>
        <strain evidence="3 4">NC1</strain>
    </source>
</reference>
<accession>A0A329QDQ2</accession>
<dbReference type="PROSITE" id="PS00018">
    <property type="entry name" value="EF_HAND_1"/>
    <property type="match status" value="1"/>
</dbReference>
<gene>
    <name evidence="3" type="ORF">DC345_30620</name>
</gene>
<feature type="domain" description="SLH" evidence="2">
    <location>
        <begin position="59"/>
        <end position="122"/>
    </location>
</feature>
<feature type="domain" description="SLH" evidence="2">
    <location>
        <begin position="123"/>
        <end position="185"/>
    </location>
</feature>
<feature type="compositionally biased region" description="Low complexity" evidence="1">
    <location>
        <begin position="273"/>
        <end position="292"/>
    </location>
</feature>
<proteinExistence type="predicted"/>
<organism evidence="3 4">
    <name type="scientific">Paenibacillus taichungensis</name>
    <dbReference type="NCBI Taxonomy" id="484184"/>
    <lineage>
        <taxon>Bacteria</taxon>
        <taxon>Bacillati</taxon>
        <taxon>Bacillota</taxon>
        <taxon>Bacilli</taxon>
        <taxon>Bacillales</taxon>
        <taxon>Paenibacillaceae</taxon>
        <taxon>Paenibacillus</taxon>
    </lineage>
</organism>
<evidence type="ECO:0000313" key="3">
    <source>
        <dbReference type="EMBL" id="RAW09809.1"/>
    </source>
</evidence>